<keyword evidence="3 6" id="KW-0479">Metal-binding</keyword>
<organism evidence="9 10">
    <name type="scientific">Desulfohalobium retbaense (strain ATCC 49708 / DSM 5692 / JCM 16813 / HR100)</name>
    <dbReference type="NCBI Taxonomy" id="485915"/>
    <lineage>
        <taxon>Bacteria</taxon>
        <taxon>Pseudomonadati</taxon>
        <taxon>Thermodesulfobacteriota</taxon>
        <taxon>Desulfovibrionia</taxon>
        <taxon>Desulfovibrionales</taxon>
        <taxon>Desulfohalobiaceae</taxon>
        <taxon>Desulfohalobium</taxon>
    </lineage>
</organism>
<dbReference type="PRINTS" id="PR00609">
    <property type="entry name" value="CYTOCHROMEC3"/>
</dbReference>
<evidence type="ECO:0000313" key="9">
    <source>
        <dbReference type="EMBL" id="ACV68315.1"/>
    </source>
</evidence>
<feature type="binding site" description="axial binding residue" evidence="6">
    <location>
        <position position="110"/>
    </location>
    <ligand>
        <name>heme c</name>
        <dbReference type="ChEBI" id="CHEBI:61717"/>
        <label>1</label>
    </ligand>
    <ligandPart>
        <name>Fe</name>
        <dbReference type="ChEBI" id="CHEBI:18248"/>
    </ligandPart>
</feature>
<feature type="binding site" description="axial binding residue" evidence="6">
    <location>
        <position position="65"/>
    </location>
    <ligand>
        <name>heme c</name>
        <dbReference type="ChEBI" id="CHEBI:61717"/>
        <label>1</label>
    </ligand>
    <ligandPart>
        <name>Fe</name>
        <dbReference type="ChEBI" id="CHEBI:18248"/>
    </ligandPart>
</feature>
<keyword evidence="7" id="KW-0732">Signal</keyword>
<dbReference type="InterPro" id="IPR020942">
    <property type="entry name" value="Cyt_c_III_dom"/>
</dbReference>
<dbReference type="GO" id="GO:0046872">
    <property type="term" value="F:metal ion binding"/>
    <property type="evidence" value="ECO:0007669"/>
    <property type="project" value="UniProtKB-KW"/>
</dbReference>
<gene>
    <name evidence="9" type="ordered locus">Dret_1027</name>
</gene>
<evidence type="ECO:0000256" key="7">
    <source>
        <dbReference type="SAM" id="SignalP"/>
    </source>
</evidence>
<feature type="binding site" description="axial binding residue" evidence="6">
    <location>
        <position position="106"/>
    </location>
    <ligand>
        <name>heme c</name>
        <dbReference type="ChEBI" id="CHEBI:61717"/>
        <label>1</label>
    </ligand>
    <ligandPart>
        <name>Fe</name>
        <dbReference type="ChEBI" id="CHEBI:18248"/>
    </ligandPart>
</feature>
<keyword evidence="4" id="KW-0249">Electron transport</keyword>
<dbReference type="GO" id="GO:0009055">
    <property type="term" value="F:electron transfer activity"/>
    <property type="evidence" value="ECO:0007669"/>
    <property type="project" value="InterPro"/>
</dbReference>
<feature type="binding site" description="covalent" evidence="6">
    <location>
        <position position="64"/>
    </location>
    <ligand>
        <name>heme c</name>
        <dbReference type="ChEBI" id="CHEBI:61717"/>
        <label>1</label>
    </ligand>
</feature>
<comment type="cofactor">
    <cofactor evidence="6">
        <name>heme c</name>
        <dbReference type="ChEBI" id="CHEBI:61717"/>
    </cofactor>
    <text evidence="6">Binds 4 heme c groups covalently per monomer.</text>
</comment>
<name>C8X1Z2_DESRD</name>
<evidence type="ECO:0000313" key="10">
    <source>
        <dbReference type="Proteomes" id="UP000001052"/>
    </source>
</evidence>
<keyword evidence="10" id="KW-1185">Reference proteome</keyword>
<feature type="binding site" description="axial binding residue" evidence="6">
    <location>
        <position position="109"/>
    </location>
    <ligand>
        <name>heme c</name>
        <dbReference type="ChEBI" id="CHEBI:61717"/>
        <label>1</label>
    </ligand>
    <ligandPart>
        <name>Fe</name>
        <dbReference type="ChEBI" id="CHEBI:18248"/>
    </ligandPart>
</feature>
<dbReference type="NCBIfam" id="NF045722">
    <property type="entry name" value="c3_cytochr_TmcA"/>
    <property type="match status" value="1"/>
</dbReference>
<feature type="binding site" description="axial binding residue" evidence="6">
    <location>
        <position position="60"/>
    </location>
    <ligand>
        <name>heme c</name>
        <dbReference type="ChEBI" id="CHEBI:61717"/>
        <label>1</label>
    </ligand>
    <ligandPart>
        <name>Fe</name>
        <dbReference type="ChEBI" id="CHEBI:18248"/>
    </ligandPart>
</feature>
<keyword evidence="5 6" id="KW-0408">Iron</keyword>
<evidence type="ECO:0000259" key="8">
    <source>
        <dbReference type="Pfam" id="PF02085"/>
    </source>
</evidence>
<dbReference type="KEGG" id="drt:Dret_1027"/>
<dbReference type="AlphaFoldDB" id="C8X1Z2"/>
<feature type="signal peptide" evidence="7">
    <location>
        <begin position="1"/>
        <end position="24"/>
    </location>
</feature>
<evidence type="ECO:0000256" key="6">
    <source>
        <dbReference type="PIRSR" id="PIRSR602322-1"/>
    </source>
</evidence>
<dbReference type="Pfam" id="PF02085">
    <property type="entry name" value="Cytochrom_CIII"/>
    <property type="match status" value="1"/>
</dbReference>
<feature type="chain" id="PRO_5002994049" evidence="7">
    <location>
        <begin position="25"/>
        <end position="126"/>
    </location>
</feature>
<feature type="binding site" description="axial binding residue" evidence="6">
    <location>
        <position position="48"/>
    </location>
    <ligand>
        <name>heme c</name>
        <dbReference type="ChEBI" id="CHEBI:61717"/>
        <label>1</label>
    </ligand>
    <ligandPart>
        <name>Fe</name>
        <dbReference type="ChEBI" id="CHEBI:18248"/>
    </ligandPart>
</feature>
<dbReference type="InterPro" id="IPR054899">
    <property type="entry name" value="c3_cytochr_TmcA"/>
</dbReference>
<dbReference type="OrthoDB" id="9796996at2"/>
<dbReference type="InterPro" id="IPR036280">
    <property type="entry name" value="Multihaem_cyt_sf"/>
</dbReference>
<reference evidence="10" key="1">
    <citation type="submission" date="2009-09" db="EMBL/GenBank/DDBJ databases">
        <title>The complete chromosome of Desulfohalobium retbaense DSM 5692.</title>
        <authorList>
            <consortium name="US DOE Joint Genome Institute (JGI-PGF)"/>
            <person name="Lucas S."/>
            <person name="Copeland A."/>
            <person name="Lapidus A."/>
            <person name="Glavina del Rio T."/>
            <person name="Dalin E."/>
            <person name="Tice H."/>
            <person name="Bruce D."/>
            <person name="Goodwin L."/>
            <person name="Pitluck S."/>
            <person name="Kyrpides N."/>
            <person name="Mavromatis K."/>
            <person name="Ivanova N."/>
            <person name="Mikhailova N."/>
            <person name="Munk A.C."/>
            <person name="Brettin T."/>
            <person name="Detter J.C."/>
            <person name="Han C."/>
            <person name="Tapia R."/>
            <person name="Larimer F."/>
            <person name="Land M."/>
            <person name="Hauser L."/>
            <person name="Markowitz V."/>
            <person name="Cheng J.-F."/>
            <person name="Hugenholtz P."/>
            <person name="Woyke T."/>
            <person name="Wu D."/>
            <person name="Spring S."/>
            <person name="Klenk H.-P."/>
            <person name="Eisen J.A."/>
        </authorList>
    </citation>
    <scope>NUCLEOTIDE SEQUENCE [LARGE SCALE GENOMIC DNA]</scope>
    <source>
        <strain evidence="10">DSM 5692</strain>
    </source>
</reference>
<evidence type="ECO:0000256" key="2">
    <source>
        <dbReference type="ARBA" id="ARBA00022617"/>
    </source>
</evidence>
<dbReference type="RefSeq" id="WP_015751466.1">
    <property type="nucleotide sequence ID" value="NC_013223.1"/>
</dbReference>
<sequence>MVKRIVPFCLAAVMVFAFLLPAFSQMDMTVLSDPAFGEGQRPPAVFEHDAHNEKAELFDCAVCHHYYEDGEKVEGMDSIGMPCSDCHPADPGSDELGLMEAYHTQCIDCHEQEGQGPLACGECHVK</sequence>
<evidence type="ECO:0000256" key="1">
    <source>
        <dbReference type="ARBA" id="ARBA00022448"/>
    </source>
</evidence>
<feature type="domain" description="Class III cytochrome C" evidence="8">
    <location>
        <begin position="39"/>
        <end position="124"/>
    </location>
</feature>
<keyword evidence="2 6" id="KW-0349">Heme</keyword>
<feature type="binding site" description="axial binding residue" evidence="6">
    <location>
        <position position="124"/>
    </location>
    <ligand>
        <name>heme c</name>
        <dbReference type="ChEBI" id="CHEBI:61717"/>
        <label>1</label>
    </ligand>
    <ligandPart>
        <name>Fe</name>
        <dbReference type="ChEBI" id="CHEBI:18248"/>
    </ligandPart>
</feature>
<dbReference type="CDD" id="cd08168">
    <property type="entry name" value="Cytochrom_C3"/>
    <property type="match status" value="1"/>
</dbReference>
<dbReference type="eggNOG" id="ENOG5032WNJ">
    <property type="taxonomic scope" value="Bacteria"/>
</dbReference>
<evidence type="ECO:0000256" key="4">
    <source>
        <dbReference type="ARBA" id="ARBA00022982"/>
    </source>
</evidence>
<proteinExistence type="predicted"/>
<dbReference type="Proteomes" id="UP000001052">
    <property type="component" value="Chromosome"/>
</dbReference>
<feature type="binding site" description="axial binding residue" evidence="6">
    <location>
        <position position="123"/>
    </location>
    <ligand>
        <name>heme c</name>
        <dbReference type="ChEBI" id="CHEBI:61717"/>
        <label>1</label>
    </ligand>
    <ligandPart>
        <name>Fe</name>
        <dbReference type="ChEBI" id="CHEBI:18248"/>
    </ligandPart>
</feature>
<dbReference type="EMBL" id="CP001734">
    <property type="protein sequence ID" value="ACV68315.1"/>
    <property type="molecule type" value="Genomic_DNA"/>
</dbReference>
<evidence type="ECO:0000256" key="5">
    <source>
        <dbReference type="ARBA" id="ARBA00023004"/>
    </source>
</evidence>
<dbReference type="STRING" id="485915.Dret_1027"/>
<reference evidence="9 10" key="2">
    <citation type="journal article" date="2010" name="Stand. Genomic Sci.">
        <title>Complete genome sequence of Desulfohalobium retbaense type strain (HR(100)).</title>
        <authorList>
            <person name="Spring S."/>
            <person name="Nolan M."/>
            <person name="Lapidus A."/>
            <person name="Glavina Del Rio T."/>
            <person name="Copeland A."/>
            <person name="Tice H."/>
            <person name="Cheng J.F."/>
            <person name="Lucas S."/>
            <person name="Land M."/>
            <person name="Chen F."/>
            <person name="Bruce D."/>
            <person name="Goodwin L."/>
            <person name="Pitluck S."/>
            <person name="Ivanova N."/>
            <person name="Mavromatis K."/>
            <person name="Mikhailova N."/>
            <person name="Pati A."/>
            <person name="Chen A."/>
            <person name="Palaniappan K."/>
            <person name="Hauser L."/>
            <person name="Chang Y.J."/>
            <person name="Jeffries C.D."/>
            <person name="Munk C."/>
            <person name="Kiss H."/>
            <person name="Chain P."/>
            <person name="Han C."/>
            <person name="Brettin T."/>
            <person name="Detter J.C."/>
            <person name="Schuler E."/>
            <person name="Goker M."/>
            <person name="Rohde M."/>
            <person name="Bristow J."/>
            <person name="Eisen J.A."/>
            <person name="Markowitz V."/>
            <person name="Hugenholtz P."/>
            <person name="Kyrpides N.C."/>
            <person name="Klenk H.P."/>
        </authorList>
    </citation>
    <scope>NUCLEOTIDE SEQUENCE [LARGE SCALE GENOMIC DNA]</scope>
    <source>
        <strain evidence="9 10">DSM 5692</strain>
    </source>
</reference>
<keyword evidence="1" id="KW-0813">Transport</keyword>
<dbReference type="SUPFAM" id="SSF48695">
    <property type="entry name" value="Multiheme cytochromes"/>
    <property type="match status" value="1"/>
</dbReference>
<feature type="binding site" description="axial binding residue" evidence="6">
    <location>
        <position position="120"/>
    </location>
    <ligand>
        <name>heme c</name>
        <dbReference type="ChEBI" id="CHEBI:61717"/>
        <label>1</label>
    </ligand>
    <ligandPart>
        <name>Fe</name>
        <dbReference type="ChEBI" id="CHEBI:18248"/>
    </ligandPart>
</feature>
<feature type="binding site" description="axial binding residue" evidence="6">
    <location>
        <position position="63"/>
    </location>
    <ligand>
        <name>heme c</name>
        <dbReference type="ChEBI" id="CHEBI:61717"/>
        <label>1</label>
    </ligand>
    <ligandPart>
        <name>Fe</name>
        <dbReference type="ChEBI" id="CHEBI:18248"/>
    </ligandPart>
</feature>
<dbReference type="Gene3D" id="3.90.10.10">
    <property type="entry name" value="Cytochrome C3"/>
    <property type="match status" value="1"/>
</dbReference>
<dbReference type="InterPro" id="IPR002322">
    <property type="entry name" value="Cyt_c_III"/>
</dbReference>
<dbReference type="HOGENOM" id="CLU_125874_4_0_7"/>
<accession>C8X1Z2</accession>
<feature type="binding site" description="axial binding residue" evidence="6">
    <location>
        <position position="51"/>
    </location>
    <ligand>
        <name>heme c</name>
        <dbReference type="ChEBI" id="CHEBI:61717"/>
        <label>1</label>
    </ligand>
    <ligandPart>
        <name>Fe</name>
        <dbReference type="ChEBI" id="CHEBI:18248"/>
    </ligandPart>
</feature>
<protein>
    <submittedName>
        <fullName evidence="9">Cytochrome c class III</fullName>
    </submittedName>
</protein>
<evidence type="ECO:0000256" key="3">
    <source>
        <dbReference type="ARBA" id="ARBA00022723"/>
    </source>
</evidence>
<dbReference type="GO" id="GO:0020037">
    <property type="term" value="F:heme binding"/>
    <property type="evidence" value="ECO:0007669"/>
    <property type="project" value="InterPro"/>
</dbReference>